<proteinExistence type="predicted"/>
<reference evidence="1" key="2">
    <citation type="submission" date="2020-02" db="EMBL/GenBank/DDBJ databases">
        <authorList>
            <person name="Gilchrist C.L.M."/>
            <person name="Chooi Y.-H."/>
        </authorList>
    </citation>
    <scope>NUCLEOTIDE SEQUENCE</scope>
    <source>
        <strain evidence="1">MST-FP2251</strain>
    </source>
</reference>
<gene>
    <name evidence="1" type="ORF">FE257_012221</name>
</gene>
<protein>
    <submittedName>
        <fullName evidence="1">Uncharacterized protein</fullName>
    </submittedName>
</protein>
<dbReference type="Proteomes" id="UP001194746">
    <property type="component" value="Unassembled WGS sequence"/>
</dbReference>
<evidence type="ECO:0000313" key="2">
    <source>
        <dbReference type="Proteomes" id="UP001194746"/>
    </source>
</evidence>
<keyword evidence="2" id="KW-1185">Reference proteome</keyword>
<sequence>MIQAASTKETIHTHPANKPVALGACASESPRPKVVPTATCKTRTETRNGWHVYHPEMSRLLSEWHFDPRRKFMQYTEDLAWTVKNWVDNAIADVYTPERKLADDVGARIEHEYYCNDAMLNFDTKLSNEEKNQLIQGLKGYCQQISWDSLVEQLHPKARPRLLSMIIRVMISKALFDDVILDPFFWLDETSERPMDFEDLFVPSKSQMHNLWQWQKRVDPTNAPYWMMTTQKMLLSRCIASGKEPELGERMWDRRDIAIERIAQNLYDSSLFRKLLPEHPDPEEKYSYKETFLALFQDAGMRNMELWCCATQPISHNIEDLPPYWGIRDAMELDSLTNFVWGDSKETMRRGRYPLLVYRPSITQL</sequence>
<accession>A0AAD4CG75</accession>
<dbReference type="EMBL" id="VCAU01000086">
    <property type="protein sequence ID" value="KAF9885931.1"/>
    <property type="molecule type" value="Genomic_DNA"/>
</dbReference>
<dbReference type="AlphaFoldDB" id="A0AAD4CG75"/>
<comment type="caution">
    <text evidence="1">The sequence shown here is derived from an EMBL/GenBank/DDBJ whole genome shotgun (WGS) entry which is preliminary data.</text>
</comment>
<reference evidence="1" key="1">
    <citation type="journal article" date="2019" name="Beilstein J. Org. Chem.">
        <title>Nanangenines: drimane sesquiterpenoids as the dominant metabolite cohort of a novel Australian fungus, Aspergillus nanangensis.</title>
        <authorList>
            <person name="Lacey H.J."/>
            <person name="Gilchrist C.L.M."/>
            <person name="Crombie A."/>
            <person name="Kalaitzis J.A."/>
            <person name="Vuong D."/>
            <person name="Rutledge P.J."/>
            <person name="Turner P."/>
            <person name="Pitt J.I."/>
            <person name="Lacey E."/>
            <person name="Chooi Y.H."/>
            <person name="Piggott A.M."/>
        </authorList>
    </citation>
    <scope>NUCLEOTIDE SEQUENCE</scope>
    <source>
        <strain evidence="1">MST-FP2251</strain>
    </source>
</reference>
<organism evidence="1 2">
    <name type="scientific">Aspergillus nanangensis</name>
    <dbReference type="NCBI Taxonomy" id="2582783"/>
    <lineage>
        <taxon>Eukaryota</taxon>
        <taxon>Fungi</taxon>
        <taxon>Dikarya</taxon>
        <taxon>Ascomycota</taxon>
        <taxon>Pezizomycotina</taxon>
        <taxon>Eurotiomycetes</taxon>
        <taxon>Eurotiomycetidae</taxon>
        <taxon>Eurotiales</taxon>
        <taxon>Aspergillaceae</taxon>
        <taxon>Aspergillus</taxon>
        <taxon>Aspergillus subgen. Circumdati</taxon>
    </lineage>
</organism>
<name>A0AAD4CG75_ASPNN</name>
<evidence type="ECO:0000313" key="1">
    <source>
        <dbReference type="EMBL" id="KAF9885931.1"/>
    </source>
</evidence>